<evidence type="ECO:0000256" key="1">
    <source>
        <dbReference type="ARBA" id="ARBA00007504"/>
    </source>
</evidence>
<dbReference type="PANTHER" id="PTHR47964:SF1">
    <property type="entry name" value="ATP-DEPENDENT DNA HELICASE HOMOLOG RECG, CHLOROPLASTIC"/>
    <property type="match status" value="1"/>
</dbReference>
<dbReference type="Pfam" id="PF00270">
    <property type="entry name" value="DEAD"/>
    <property type="match status" value="1"/>
</dbReference>
<evidence type="ECO:0000313" key="19">
    <source>
        <dbReference type="Proteomes" id="UP000199208"/>
    </source>
</evidence>
<dbReference type="SMART" id="SM00487">
    <property type="entry name" value="DEXDc"/>
    <property type="match status" value="1"/>
</dbReference>
<dbReference type="InterPro" id="IPR045562">
    <property type="entry name" value="RecG_dom3_C"/>
</dbReference>
<dbReference type="Gene3D" id="3.40.50.300">
    <property type="entry name" value="P-loop containing nucleotide triphosphate hydrolases"/>
    <property type="match status" value="2"/>
</dbReference>
<keyword evidence="11" id="KW-0413">Isomerase</keyword>
<reference evidence="18 19" key="1">
    <citation type="submission" date="2016-10" db="EMBL/GenBank/DDBJ databases">
        <authorList>
            <person name="de Groot N.N."/>
        </authorList>
    </citation>
    <scope>NUCLEOTIDE SEQUENCE [LARGE SCALE GENOMIC DNA]</scope>
    <source>
        <strain evidence="18 19">DSM 2784</strain>
    </source>
</reference>
<gene>
    <name evidence="18" type="ORF">SAMN03080599_00485</name>
</gene>
<comment type="catalytic activity">
    <reaction evidence="14 15">
        <text>ATP + H2O = ADP + phosphate + H(+)</text>
        <dbReference type="Rhea" id="RHEA:13065"/>
        <dbReference type="ChEBI" id="CHEBI:15377"/>
        <dbReference type="ChEBI" id="CHEBI:15378"/>
        <dbReference type="ChEBI" id="CHEBI:30616"/>
        <dbReference type="ChEBI" id="CHEBI:43474"/>
        <dbReference type="ChEBI" id="CHEBI:456216"/>
        <dbReference type="EC" id="5.6.2.4"/>
    </reaction>
</comment>
<comment type="catalytic activity">
    <reaction evidence="12 15">
        <text>Couples ATP hydrolysis with the unwinding of duplex DNA by translocating in the 3'-5' direction.</text>
        <dbReference type="EC" id="5.6.2.4"/>
    </reaction>
</comment>
<evidence type="ECO:0000256" key="12">
    <source>
        <dbReference type="ARBA" id="ARBA00034617"/>
    </source>
</evidence>
<dbReference type="SMART" id="SM00490">
    <property type="entry name" value="HELICc"/>
    <property type="match status" value="1"/>
</dbReference>
<evidence type="ECO:0000256" key="7">
    <source>
        <dbReference type="ARBA" id="ARBA00022840"/>
    </source>
</evidence>
<evidence type="ECO:0000256" key="6">
    <source>
        <dbReference type="ARBA" id="ARBA00022806"/>
    </source>
</evidence>
<dbReference type="Gene3D" id="2.40.50.140">
    <property type="entry name" value="Nucleic acid-binding proteins"/>
    <property type="match status" value="1"/>
</dbReference>
<feature type="domain" description="Helicase ATP-binding" evidence="16">
    <location>
        <begin position="274"/>
        <end position="433"/>
    </location>
</feature>
<comment type="function">
    <text evidence="15">Plays a critical role in recombination and DNA repair. Helps process Holliday junction intermediates to mature products by catalyzing branch migration. Has replication fork regression activity, unwinds stalled or blocked replication forks to make a HJ that can be resolved. Has a DNA unwinding activity characteristic of a DNA helicase with 3'-5' polarity.</text>
</comment>
<dbReference type="EC" id="5.6.2.4" evidence="13 15"/>
<keyword evidence="19" id="KW-1185">Reference proteome</keyword>
<evidence type="ECO:0000256" key="13">
    <source>
        <dbReference type="ARBA" id="ARBA00034808"/>
    </source>
</evidence>
<evidence type="ECO:0000256" key="11">
    <source>
        <dbReference type="ARBA" id="ARBA00023235"/>
    </source>
</evidence>
<organism evidence="18 19">
    <name type="scientific">Acidaminobacter hydrogenoformans DSM 2784</name>
    <dbReference type="NCBI Taxonomy" id="1120920"/>
    <lineage>
        <taxon>Bacteria</taxon>
        <taxon>Bacillati</taxon>
        <taxon>Bacillota</taxon>
        <taxon>Clostridia</taxon>
        <taxon>Peptostreptococcales</taxon>
        <taxon>Acidaminobacteraceae</taxon>
        <taxon>Acidaminobacter</taxon>
    </lineage>
</organism>
<evidence type="ECO:0000259" key="17">
    <source>
        <dbReference type="PROSITE" id="PS51194"/>
    </source>
</evidence>
<keyword evidence="8" id="KW-0238">DNA-binding</keyword>
<dbReference type="Pfam" id="PF19833">
    <property type="entry name" value="RecG_dom3_C"/>
    <property type="match status" value="1"/>
</dbReference>
<dbReference type="PANTHER" id="PTHR47964">
    <property type="entry name" value="ATP-DEPENDENT DNA HELICASE HOMOLOG RECG, CHLOROPLASTIC"/>
    <property type="match status" value="1"/>
</dbReference>
<dbReference type="AlphaFoldDB" id="A0A1G5RS74"/>
<dbReference type="InterPro" id="IPR014001">
    <property type="entry name" value="Helicase_ATP-bd"/>
</dbReference>
<dbReference type="Pfam" id="PF00271">
    <property type="entry name" value="Helicase_C"/>
    <property type="match status" value="1"/>
</dbReference>
<dbReference type="Proteomes" id="UP000199208">
    <property type="component" value="Unassembled WGS sequence"/>
</dbReference>
<dbReference type="GO" id="GO:0043138">
    <property type="term" value="F:3'-5' DNA helicase activity"/>
    <property type="evidence" value="ECO:0007669"/>
    <property type="project" value="UniProtKB-EC"/>
</dbReference>
<dbReference type="InterPro" id="IPR033454">
    <property type="entry name" value="RecG_wedge"/>
</dbReference>
<dbReference type="GO" id="GO:0005524">
    <property type="term" value="F:ATP binding"/>
    <property type="evidence" value="ECO:0007669"/>
    <property type="project" value="UniProtKB-KW"/>
</dbReference>
<keyword evidence="3 15" id="KW-0547">Nucleotide-binding</keyword>
<keyword evidence="6 15" id="KW-0347">Helicase</keyword>
<evidence type="ECO:0000256" key="2">
    <source>
        <dbReference type="ARBA" id="ARBA00017846"/>
    </source>
</evidence>
<dbReference type="NCBIfam" id="NF008168">
    <property type="entry name" value="PRK10917.2-2"/>
    <property type="match status" value="1"/>
</dbReference>
<dbReference type="GO" id="GO:0006310">
    <property type="term" value="P:DNA recombination"/>
    <property type="evidence" value="ECO:0007669"/>
    <property type="project" value="UniProtKB-UniRule"/>
</dbReference>
<keyword evidence="5 15" id="KW-0378">Hydrolase</keyword>
<dbReference type="SUPFAM" id="SSF50249">
    <property type="entry name" value="Nucleic acid-binding proteins"/>
    <property type="match status" value="1"/>
</dbReference>
<protein>
    <recommendedName>
        <fullName evidence="2 15">ATP-dependent DNA helicase RecG</fullName>
        <ecNumber evidence="13 15">5.6.2.4</ecNumber>
    </recommendedName>
</protein>
<keyword evidence="7 15" id="KW-0067">ATP-binding</keyword>
<sequence length="683" mass="76915">MISMHTHSDLTSVKGIGIKKKSALARLGIFSLRDMLFHYPRGYADKSKRRSVHEVEDGEVVTVSGRVKSVQSSRTTQGKVMTRFHMLDGMMPFELLFFNAAYLEKQHSPGEVLYAFGQARRSGRQLTLIHPEIFRESDQLESQLVITPQYPLTEGITQRDMATLIRHALTTELPQLEETLPAALLAKYGMPGLGAALEELHFPTDRTRYKAAKYRLVFEELWSLQLNLALLRVDAKRGQGIAFKTKGVLEAFQEKLTFRLTVDQQQAVQDIYNDMSKAQVMYRLLQGDVGSGKTAVAFAAMTLAVHNDYQSVLMAPTELLAAQHYEALLKLYPHEIERIALLTSSSKHKKKLREGISSGAYRWIIGTHALLEEEVVFDRLGLVITDEQHRFGVRQRNRLEEKGVSPDVLIMTATPIPRTLSLVLYGDVDVSVIKVLPVGRKPIETVYVPRKQFQRLCKSVDQRIEAGRQVYVVCPLVEESEMGSELQSAEALYGELRGGVFRHRRVGLVHGKMKSSEKNQVMKAFAIGELDLLVSTTVIEVGINVPNATVMIIMDCDRFGLSQLHQLRGRVGRGEHASSCYLVAEQPGQVAKQRIKKMVETQDGFEIADCDLKLRGPGEFFGTRQHGLPPLKLADLSRHLDILTVCQQEVLNILQKEASGQLTQMEKALLIRRRQEAFERFSI</sequence>
<dbReference type="CDD" id="cd04488">
    <property type="entry name" value="RecG_wedge_OBF"/>
    <property type="match status" value="1"/>
</dbReference>
<evidence type="ECO:0000256" key="8">
    <source>
        <dbReference type="ARBA" id="ARBA00023125"/>
    </source>
</evidence>
<dbReference type="GO" id="GO:0003677">
    <property type="term" value="F:DNA binding"/>
    <property type="evidence" value="ECO:0007669"/>
    <property type="project" value="UniProtKB-KW"/>
</dbReference>
<dbReference type="PROSITE" id="PS51192">
    <property type="entry name" value="HELICASE_ATP_BIND_1"/>
    <property type="match status" value="1"/>
</dbReference>
<evidence type="ECO:0000256" key="9">
    <source>
        <dbReference type="ARBA" id="ARBA00023172"/>
    </source>
</evidence>
<evidence type="ECO:0000256" key="15">
    <source>
        <dbReference type="RuleBase" id="RU363016"/>
    </source>
</evidence>
<dbReference type="InterPro" id="IPR047112">
    <property type="entry name" value="RecG/Mfd"/>
</dbReference>
<name>A0A1G5RS74_9FIRM</name>
<dbReference type="EMBL" id="FMWL01000002">
    <property type="protein sequence ID" value="SCZ76943.1"/>
    <property type="molecule type" value="Genomic_DNA"/>
</dbReference>
<evidence type="ECO:0000259" key="16">
    <source>
        <dbReference type="PROSITE" id="PS51192"/>
    </source>
</evidence>
<evidence type="ECO:0000256" key="10">
    <source>
        <dbReference type="ARBA" id="ARBA00023204"/>
    </source>
</evidence>
<dbReference type="SUPFAM" id="SSF52540">
    <property type="entry name" value="P-loop containing nucleoside triphosphate hydrolases"/>
    <property type="match status" value="2"/>
</dbReference>
<evidence type="ECO:0000256" key="14">
    <source>
        <dbReference type="ARBA" id="ARBA00048988"/>
    </source>
</evidence>
<dbReference type="InterPro" id="IPR011545">
    <property type="entry name" value="DEAD/DEAH_box_helicase_dom"/>
</dbReference>
<keyword evidence="4 15" id="KW-0227">DNA damage</keyword>
<dbReference type="NCBIfam" id="TIGR00643">
    <property type="entry name" value="recG"/>
    <property type="match status" value="1"/>
</dbReference>
<dbReference type="PROSITE" id="PS51194">
    <property type="entry name" value="HELICASE_CTER"/>
    <property type="match status" value="1"/>
</dbReference>
<evidence type="ECO:0000256" key="3">
    <source>
        <dbReference type="ARBA" id="ARBA00022741"/>
    </source>
</evidence>
<dbReference type="InterPro" id="IPR001650">
    <property type="entry name" value="Helicase_C-like"/>
</dbReference>
<dbReference type="STRING" id="1120920.SAMN03080599_00485"/>
<dbReference type="GO" id="GO:0006281">
    <property type="term" value="P:DNA repair"/>
    <property type="evidence" value="ECO:0007669"/>
    <property type="project" value="UniProtKB-UniRule"/>
</dbReference>
<dbReference type="InterPro" id="IPR027417">
    <property type="entry name" value="P-loop_NTPase"/>
</dbReference>
<comment type="similarity">
    <text evidence="1 15">Belongs to the helicase family. RecG subfamily.</text>
</comment>
<dbReference type="NCBIfam" id="NF008165">
    <property type="entry name" value="PRK10917.1-3"/>
    <property type="match status" value="1"/>
</dbReference>
<feature type="domain" description="Helicase C-terminal" evidence="17">
    <location>
        <begin position="459"/>
        <end position="618"/>
    </location>
</feature>
<evidence type="ECO:0000256" key="4">
    <source>
        <dbReference type="ARBA" id="ARBA00022763"/>
    </source>
</evidence>
<keyword evidence="10 15" id="KW-0234">DNA repair</keyword>
<accession>A0A1G5RS74</accession>
<dbReference type="Pfam" id="PF17191">
    <property type="entry name" value="RecG_wedge"/>
    <property type="match status" value="1"/>
</dbReference>
<evidence type="ECO:0000313" key="18">
    <source>
        <dbReference type="EMBL" id="SCZ76943.1"/>
    </source>
</evidence>
<keyword evidence="9 15" id="KW-0233">DNA recombination</keyword>
<proteinExistence type="inferred from homology"/>
<evidence type="ECO:0000256" key="5">
    <source>
        <dbReference type="ARBA" id="ARBA00022801"/>
    </source>
</evidence>
<dbReference type="InterPro" id="IPR004609">
    <property type="entry name" value="ATP-dep_DNA_helicase_RecG"/>
</dbReference>
<dbReference type="GO" id="GO:0016887">
    <property type="term" value="F:ATP hydrolysis activity"/>
    <property type="evidence" value="ECO:0007669"/>
    <property type="project" value="RHEA"/>
</dbReference>
<dbReference type="InterPro" id="IPR012340">
    <property type="entry name" value="NA-bd_OB-fold"/>
</dbReference>